<feature type="compositionally biased region" description="Low complexity" evidence="9">
    <location>
        <begin position="399"/>
        <end position="417"/>
    </location>
</feature>
<feature type="domain" description="RING-CH-type" evidence="11">
    <location>
        <begin position="33"/>
        <end position="98"/>
    </location>
</feature>
<dbReference type="Proteomes" id="UP000028045">
    <property type="component" value="Unassembled WGS sequence"/>
</dbReference>
<evidence type="ECO:0000256" key="8">
    <source>
        <dbReference type="PROSITE-ProRule" id="PRU00175"/>
    </source>
</evidence>
<keyword evidence="7" id="KW-0472">Membrane</keyword>
<dbReference type="GO" id="GO:0016020">
    <property type="term" value="C:membrane"/>
    <property type="evidence" value="ECO:0007669"/>
    <property type="project" value="UniProtKB-SubCell"/>
</dbReference>
<evidence type="ECO:0000259" key="11">
    <source>
        <dbReference type="PROSITE" id="PS51292"/>
    </source>
</evidence>
<dbReference type="InterPro" id="IPR001841">
    <property type="entry name" value="Znf_RING"/>
</dbReference>
<evidence type="ECO:0000256" key="1">
    <source>
        <dbReference type="ARBA" id="ARBA00004141"/>
    </source>
</evidence>
<dbReference type="InterPro" id="IPR013083">
    <property type="entry name" value="Znf_RING/FYVE/PHD"/>
</dbReference>
<organism evidence="12 13">
    <name type="scientific">Stachybotrys chartarum (strain CBS 109288 / IBT 7711)</name>
    <name type="common">Toxic black mold</name>
    <name type="synonym">Stilbospora chartarum</name>
    <dbReference type="NCBI Taxonomy" id="1280523"/>
    <lineage>
        <taxon>Eukaryota</taxon>
        <taxon>Fungi</taxon>
        <taxon>Dikarya</taxon>
        <taxon>Ascomycota</taxon>
        <taxon>Pezizomycotina</taxon>
        <taxon>Sordariomycetes</taxon>
        <taxon>Hypocreomycetidae</taxon>
        <taxon>Hypocreales</taxon>
        <taxon>Stachybotryaceae</taxon>
        <taxon>Stachybotrys</taxon>
    </lineage>
</organism>
<gene>
    <name evidence="12" type="ORF">S7711_09011</name>
</gene>
<keyword evidence="13" id="KW-1185">Reference proteome</keyword>
<feature type="region of interest" description="Disordered" evidence="9">
    <location>
        <begin position="386"/>
        <end position="443"/>
    </location>
</feature>
<feature type="region of interest" description="Disordered" evidence="9">
    <location>
        <begin position="1"/>
        <end position="22"/>
    </location>
</feature>
<dbReference type="Gene3D" id="3.30.40.10">
    <property type="entry name" value="Zinc/RING finger domain, C3HC4 (zinc finger)"/>
    <property type="match status" value="1"/>
</dbReference>
<keyword evidence="4 8" id="KW-0863">Zinc-finger</keyword>
<evidence type="ECO:0000256" key="6">
    <source>
        <dbReference type="ARBA" id="ARBA00022989"/>
    </source>
</evidence>
<evidence type="ECO:0000256" key="7">
    <source>
        <dbReference type="ARBA" id="ARBA00023136"/>
    </source>
</evidence>
<keyword evidence="5" id="KW-0862">Zinc</keyword>
<accession>A0A084AX82</accession>
<evidence type="ECO:0000313" key="13">
    <source>
        <dbReference type="Proteomes" id="UP000028045"/>
    </source>
</evidence>
<dbReference type="HOGENOM" id="CLU_026793_1_0_1"/>
<dbReference type="SMART" id="SM00744">
    <property type="entry name" value="RINGv"/>
    <property type="match status" value="1"/>
</dbReference>
<keyword evidence="3" id="KW-0479">Metal-binding</keyword>
<evidence type="ECO:0000256" key="9">
    <source>
        <dbReference type="SAM" id="MobiDB-lite"/>
    </source>
</evidence>
<protein>
    <submittedName>
        <fullName evidence="12">Uncharacterized protein</fullName>
    </submittedName>
</protein>
<sequence length="547" mass="59543">MDPAGTRQTPQGPAESASPTIAPEVLEVINAPRAPDAPRRCFICLTDQEPSDDPSTWVDPCPCTLEAHQDCMLSWVTDCERSNKPLKCPVCKYQIELAGPWDPIVAVSEAVERRFTRASPFLLATGLSISVQFSLQLYGALALWSFAGRDALLSYVLGPTLVIDGRARGGLGFARERITSTLQLMSVGPVLLLGQLLPSLGNKIFLPTASFYGIYHIMHDDHFLAWPPSPQLAMAVFPFVRSTYYNLWREFALPYEIRFNRQIQGLPPLEPRAADNGAARNPHGGNRAGDGGLMGLLQSLVDALDPEDERDGGDAGNGIRIVREDVEAANNAQDGGLLVELIIENVNEDDFSDEEDDDIVPIDVNVGLEDPPGPVEPAIDPDVERLAAEPPAGGPPAEPQANEEPPAAPANQEQQQQPPQPQQQPPAAGHEAPRAPPARRPGLGGILSSISNALVSSLILPGISFAMGEALRLALPRSWTETHRVGQWYRGTAGRPGLLQQQWGRSLIGGCMFVVIRDAVRLWAKYRRVVAMENRQVKNVKRRRTGR</sequence>
<dbReference type="PROSITE" id="PS50089">
    <property type="entry name" value="ZF_RING_2"/>
    <property type="match status" value="1"/>
</dbReference>
<evidence type="ECO:0000256" key="4">
    <source>
        <dbReference type="ARBA" id="ARBA00022771"/>
    </source>
</evidence>
<keyword evidence="6" id="KW-1133">Transmembrane helix</keyword>
<feature type="domain" description="RING-type" evidence="10">
    <location>
        <begin position="41"/>
        <end position="92"/>
    </location>
</feature>
<dbReference type="InterPro" id="IPR011016">
    <property type="entry name" value="Znf_RING-CH"/>
</dbReference>
<evidence type="ECO:0000259" key="10">
    <source>
        <dbReference type="PROSITE" id="PS50089"/>
    </source>
</evidence>
<dbReference type="OrthoDB" id="5817083at2759"/>
<evidence type="ECO:0000256" key="2">
    <source>
        <dbReference type="ARBA" id="ARBA00022692"/>
    </source>
</evidence>
<dbReference type="GO" id="GO:0008270">
    <property type="term" value="F:zinc ion binding"/>
    <property type="evidence" value="ECO:0007669"/>
    <property type="project" value="UniProtKB-KW"/>
</dbReference>
<comment type="subcellular location">
    <subcellularLocation>
        <location evidence="1">Membrane</location>
        <topology evidence="1">Multi-pass membrane protein</topology>
    </subcellularLocation>
</comment>
<evidence type="ECO:0000313" key="12">
    <source>
        <dbReference type="EMBL" id="KEY69911.1"/>
    </source>
</evidence>
<feature type="compositionally biased region" description="Polar residues" evidence="9">
    <location>
        <begin position="1"/>
        <end position="11"/>
    </location>
</feature>
<dbReference type="PANTHER" id="PTHR46283">
    <property type="entry name" value="E3 UBIQUITIN-PROTEIN LIGASE MARCH5"/>
    <property type="match status" value="1"/>
</dbReference>
<dbReference type="PROSITE" id="PS51292">
    <property type="entry name" value="ZF_RING_CH"/>
    <property type="match status" value="1"/>
</dbReference>
<keyword evidence="2" id="KW-0812">Transmembrane</keyword>
<feature type="region of interest" description="Disordered" evidence="9">
    <location>
        <begin position="268"/>
        <end position="291"/>
    </location>
</feature>
<reference evidence="12 13" key="1">
    <citation type="journal article" date="2014" name="BMC Genomics">
        <title>Comparative genome sequencing reveals chemotype-specific gene clusters in the toxigenic black mold Stachybotrys.</title>
        <authorList>
            <person name="Semeiks J."/>
            <person name="Borek D."/>
            <person name="Otwinowski Z."/>
            <person name="Grishin N.V."/>
        </authorList>
    </citation>
    <scope>NUCLEOTIDE SEQUENCE [LARGE SCALE GENOMIC DNA]</scope>
    <source>
        <strain evidence="13">CBS 109288 / IBT 7711</strain>
    </source>
</reference>
<dbReference type="SUPFAM" id="SSF57850">
    <property type="entry name" value="RING/U-box"/>
    <property type="match status" value="1"/>
</dbReference>
<dbReference type="EMBL" id="KL648504">
    <property type="protein sequence ID" value="KEY69911.1"/>
    <property type="molecule type" value="Genomic_DNA"/>
</dbReference>
<dbReference type="AlphaFoldDB" id="A0A084AX82"/>
<proteinExistence type="predicted"/>
<evidence type="ECO:0000256" key="3">
    <source>
        <dbReference type="ARBA" id="ARBA00022723"/>
    </source>
</evidence>
<name>A0A084AX82_STACB</name>
<evidence type="ECO:0000256" key="5">
    <source>
        <dbReference type="ARBA" id="ARBA00022833"/>
    </source>
</evidence>